<dbReference type="InterPro" id="IPR052042">
    <property type="entry name" value="Tail_sheath_structural"/>
</dbReference>
<name>A0A1L9AX56_9BACT</name>
<comment type="similarity">
    <text evidence="1">Belongs to the myoviridae tail sheath protein family.</text>
</comment>
<dbReference type="RefSeq" id="WP_071904334.1">
    <property type="nucleotide sequence ID" value="NZ_MPIN01000018.1"/>
</dbReference>
<evidence type="ECO:0008006" key="6">
    <source>
        <dbReference type="Google" id="ProtNLM"/>
    </source>
</evidence>
<dbReference type="InterPro" id="IPR020287">
    <property type="entry name" value="Tail_sheath_C"/>
</dbReference>
<reference evidence="4 5" key="2">
    <citation type="submission" date="2016-12" db="EMBL/GenBank/DDBJ databases">
        <title>Draft Genome Sequence of Cystobacter ferrugineus Strain Cbfe23.</title>
        <authorList>
            <person name="Akbar S."/>
            <person name="Dowd S.E."/>
            <person name="Stevens D.C."/>
        </authorList>
    </citation>
    <scope>NUCLEOTIDE SEQUENCE [LARGE SCALE GENOMIC DNA]</scope>
    <source>
        <strain evidence="4 5">Cbfe23</strain>
    </source>
</reference>
<dbReference type="PANTHER" id="PTHR35861:SF1">
    <property type="entry name" value="PHAGE TAIL SHEATH PROTEIN"/>
    <property type="match status" value="1"/>
</dbReference>
<evidence type="ECO:0000256" key="1">
    <source>
        <dbReference type="ARBA" id="ARBA00008005"/>
    </source>
</evidence>
<dbReference type="OrthoDB" id="9767864at2"/>
<comment type="caution">
    <text evidence="4">The sequence shown here is derived from an EMBL/GenBank/DDBJ whole genome shotgun (WGS) entry which is preliminary data.</text>
</comment>
<gene>
    <name evidence="4" type="ORF">BON30_42595</name>
</gene>
<dbReference type="Proteomes" id="UP000182229">
    <property type="component" value="Unassembled WGS sequence"/>
</dbReference>
<dbReference type="Pfam" id="PF04984">
    <property type="entry name" value="Phage_sheath_1"/>
    <property type="match status" value="1"/>
</dbReference>
<reference evidence="5" key="1">
    <citation type="submission" date="2016-11" db="EMBL/GenBank/DDBJ databases">
        <authorList>
            <person name="Shukria A."/>
            <person name="Stevens D.C."/>
        </authorList>
    </citation>
    <scope>NUCLEOTIDE SEQUENCE [LARGE SCALE GENOMIC DNA]</scope>
    <source>
        <strain evidence="5">Cbfe23</strain>
    </source>
</reference>
<dbReference type="Gene3D" id="3.40.50.11780">
    <property type="match status" value="2"/>
</dbReference>
<feature type="domain" description="Tail sheath protein C-terminal" evidence="3">
    <location>
        <begin position="411"/>
        <end position="514"/>
    </location>
</feature>
<sequence>MPARLHPGVYVEEVPSAARAIEAAGTSTAIFVGETERGPLEPIRIVGRADFERLFGGYRRHASAGGSQIVSLAYSIDAFFQNGGSTAYVLRAVSSTATAAGYTPSGHTSPLVVASSPGAWGNNLYSVLLTSTSSSAESPRFRIIVFYKAPGSNQPKAVENWDRLSTDGGDENYVADVLQRSLYIRWASPSATVATSLLLAGESAITDTTRNQYALQTGAGGDVDLAVSDFGKLLEGLDGVSDAALLVVPARIYDSDDSNRLLQQAALSYAEARPQQDLFCIADMPRQSSEKTASDATNKTVTAFGNLSPKTTLGAIYFPWLEISDPMGVGRDPVLVVPPSGFVAGIYSRTDARRGVWKAPAGLDATLLGLRKVEHKLLDAHQDALNPLGINVIRVQPAAGAVVWGSRTLRPDSEWRYVPVRRTAIFLRKSIYNSIQWAVFEPNDQNLWASLRVTITAFMEQLFRQGAFAGKTTREAFFVKCDEETTPEADQIAGIVNVWVGFAPLRPAEFVVVKLSQIVNQKA</sequence>
<dbReference type="PANTHER" id="PTHR35861">
    <property type="match status" value="1"/>
</dbReference>
<accession>A0A1L9AX56</accession>
<dbReference type="Pfam" id="PF17482">
    <property type="entry name" value="Phage_sheath_1C"/>
    <property type="match status" value="1"/>
</dbReference>
<dbReference type="AlphaFoldDB" id="A0A1L9AX56"/>
<evidence type="ECO:0000259" key="3">
    <source>
        <dbReference type="Pfam" id="PF17482"/>
    </source>
</evidence>
<proteinExistence type="inferred from homology"/>
<feature type="domain" description="Tail sheath protein subtilisin-like" evidence="2">
    <location>
        <begin position="242"/>
        <end position="409"/>
    </location>
</feature>
<dbReference type="InterPro" id="IPR035089">
    <property type="entry name" value="Phage_sheath_subtilisin"/>
</dbReference>
<evidence type="ECO:0000313" key="5">
    <source>
        <dbReference type="Proteomes" id="UP000182229"/>
    </source>
</evidence>
<evidence type="ECO:0000313" key="4">
    <source>
        <dbReference type="EMBL" id="OJH34503.1"/>
    </source>
</evidence>
<dbReference type="STRING" id="83449.BON30_42595"/>
<organism evidence="4 5">
    <name type="scientific">Cystobacter ferrugineus</name>
    <dbReference type="NCBI Taxonomy" id="83449"/>
    <lineage>
        <taxon>Bacteria</taxon>
        <taxon>Pseudomonadati</taxon>
        <taxon>Myxococcota</taxon>
        <taxon>Myxococcia</taxon>
        <taxon>Myxococcales</taxon>
        <taxon>Cystobacterineae</taxon>
        <taxon>Archangiaceae</taxon>
        <taxon>Cystobacter</taxon>
    </lineage>
</organism>
<protein>
    <recommendedName>
        <fullName evidence="6">Phage tail protein</fullName>
    </recommendedName>
</protein>
<evidence type="ECO:0000259" key="2">
    <source>
        <dbReference type="Pfam" id="PF04984"/>
    </source>
</evidence>
<keyword evidence="5" id="KW-1185">Reference proteome</keyword>
<dbReference type="EMBL" id="MPIN01000018">
    <property type="protein sequence ID" value="OJH34503.1"/>
    <property type="molecule type" value="Genomic_DNA"/>
</dbReference>